<keyword evidence="3" id="KW-1185">Reference proteome</keyword>
<name>A0A7W7VX26_KITKI</name>
<protein>
    <submittedName>
        <fullName evidence="2">DUF4097 and DUF4098 domain-containing protein YvlB</fullName>
    </submittedName>
</protein>
<reference evidence="2 3" key="1">
    <citation type="submission" date="2020-08" db="EMBL/GenBank/DDBJ databases">
        <title>Sequencing the genomes of 1000 actinobacteria strains.</title>
        <authorList>
            <person name="Klenk H.-P."/>
        </authorList>
    </citation>
    <scope>NUCLEOTIDE SEQUENCE [LARGE SCALE GENOMIC DNA]</scope>
    <source>
        <strain evidence="2 3">DSM 41654</strain>
    </source>
</reference>
<dbReference type="Pfam" id="PF13349">
    <property type="entry name" value="DUF4097"/>
    <property type="match status" value="1"/>
</dbReference>
<accession>A0A7W7VX26</accession>
<evidence type="ECO:0000259" key="1">
    <source>
        <dbReference type="Pfam" id="PF13349"/>
    </source>
</evidence>
<organism evidence="2 3">
    <name type="scientific">Kitasatospora kifunensis</name>
    <name type="common">Streptomyces kifunensis</name>
    <dbReference type="NCBI Taxonomy" id="58351"/>
    <lineage>
        <taxon>Bacteria</taxon>
        <taxon>Bacillati</taxon>
        <taxon>Actinomycetota</taxon>
        <taxon>Actinomycetes</taxon>
        <taxon>Kitasatosporales</taxon>
        <taxon>Streptomycetaceae</taxon>
        <taxon>Kitasatospora</taxon>
    </lineage>
</organism>
<dbReference type="EMBL" id="JACHJV010000001">
    <property type="protein sequence ID" value="MBB4925185.1"/>
    <property type="molecule type" value="Genomic_DNA"/>
</dbReference>
<comment type="caution">
    <text evidence="2">The sequence shown here is derived from an EMBL/GenBank/DDBJ whole genome shotgun (WGS) entry which is preliminary data.</text>
</comment>
<sequence length="226" mass="22634">MNQRLTRMLGYTAITGLVVFGMSGCFFSEQQHSDVSYGIDQPVHSLVIQGKTGGIRVVGAGTGVHVVEHQSYDSKAPASTHTVADGTLTLTYTCDDDCGINYEVDVPAGTDVKVSAGTGDVHLSGLSAGVQATTGTGQVEGVGLAGASADLRSSTGDVSATFTVVPGSVTATTSTGNVKVVVPSGGYAVKATADTGTVKVTVPQDAASGHAIDAESDTGNVTVSHA</sequence>
<dbReference type="InterPro" id="IPR025164">
    <property type="entry name" value="Toastrack_DUF4097"/>
</dbReference>
<evidence type="ECO:0000313" key="3">
    <source>
        <dbReference type="Proteomes" id="UP000540506"/>
    </source>
</evidence>
<feature type="domain" description="DUF4097" evidence="1">
    <location>
        <begin position="109"/>
        <end position="218"/>
    </location>
</feature>
<dbReference type="AlphaFoldDB" id="A0A7W7VX26"/>
<evidence type="ECO:0000313" key="2">
    <source>
        <dbReference type="EMBL" id="MBB4925185.1"/>
    </source>
</evidence>
<dbReference type="PROSITE" id="PS51257">
    <property type="entry name" value="PROKAR_LIPOPROTEIN"/>
    <property type="match status" value="1"/>
</dbReference>
<dbReference type="RefSeq" id="WP_184937188.1">
    <property type="nucleotide sequence ID" value="NZ_JACHJV010000001.1"/>
</dbReference>
<gene>
    <name evidence="2" type="ORF">FHR34_004178</name>
</gene>
<dbReference type="Proteomes" id="UP000540506">
    <property type="component" value="Unassembled WGS sequence"/>
</dbReference>
<proteinExistence type="predicted"/>